<evidence type="ECO:0000313" key="3">
    <source>
        <dbReference type="Proteomes" id="UP001341281"/>
    </source>
</evidence>
<evidence type="ECO:0000313" key="2">
    <source>
        <dbReference type="EMBL" id="WVZ77837.1"/>
    </source>
</evidence>
<dbReference type="AlphaFoldDB" id="A0AAQ3TVE9"/>
<reference evidence="2 3" key="1">
    <citation type="submission" date="2024-02" db="EMBL/GenBank/DDBJ databases">
        <title>High-quality chromosome-scale genome assembly of Pensacola bahiagrass (Paspalum notatum Flugge var. saurae).</title>
        <authorList>
            <person name="Vega J.M."/>
            <person name="Podio M."/>
            <person name="Orjuela J."/>
            <person name="Siena L.A."/>
            <person name="Pessino S.C."/>
            <person name="Combes M.C."/>
            <person name="Mariac C."/>
            <person name="Albertini E."/>
            <person name="Pupilli F."/>
            <person name="Ortiz J.P.A."/>
            <person name="Leblanc O."/>
        </authorList>
    </citation>
    <scope>NUCLEOTIDE SEQUENCE [LARGE SCALE GENOMIC DNA]</scope>
    <source>
        <strain evidence="2">R1</strain>
        <tissue evidence="2">Leaf</tissue>
    </source>
</reference>
<sequence length="105" mass="11683">MCPSRPLDAKETSMIVPSLLQVMPSHSQQSVSFCHNAVRPLSHESPARNWRREPFSCSMHEQEGEARESSISGTRASAKAMAPKRNIRFMAFSRGTAAICKHQLS</sequence>
<evidence type="ECO:0000256" key="1">
    <source>
        <dbReference type="SAM" id="MobiDB-lite"/>
    </source>
</evidence>
<proteinExistence type="predicted"/>
<feature type="non-terminal residue" evidence="2">
    <location>
        <position position="1"/>
    </location>
</feature>
<gene>
    <name evidence="2" type="ORF">U9M48_025653</name>
</gene>
<name>A0AAQ3TVE9_PASNO</name>
<dbReference type="Proteomes" id="UP001341281">
    <property type="component" value="Chromosome 05"/>
</dbReference>
<accession>A0AAQ3TVE9</accession>
<dbReference type="EMBL" id="CP144749">
    <property type="protein sequence ID" value="WVZ77837.1"/>
    <property type="molecule type" value="Genomic_DNA"/>
</dbReference>
<organism evidence="2 3">
    <name type="scientific">Paspalum notatum var. saurae</name>
    <dbReference type="NCBI Taxonomy" id="547442"/>
    <lineage>
        <taxon>Eukaryota</taxon>
        <taxon>Viridiplantae</taxon>
        <taxon>Streptophyta</taxon>
        <taxon>Embryophyta</taxon>
        <taxon>Tracheophyta</taxon>
        <taxon>Spermatophyta</taxon>
        <taxon>Magnoliopsida</taxon>
        <taxon>Liliopsida</taxon>
        <taxon>Poales</taxon>
        <taxon>Poaceae</taxon>
        <taxon>PACMAD clade</taxon>
        <taxon>Panicoideae</taxon>
        <taxon>Andropogonodae</taxon>
        <taxon>Paspaleae</taxon>
        <taxon>Paspalinae</taxon>
        <taxon>Paspalum</taxon>
    </lineage>
</organism>
<keyword evidence="3" id="KW-1185">Reference proteome</keyword>
<feature type="region of interest" description="Disordered" evidence="1">
    <location>
        <begin position="61"/>
        <end position="80"/>
    </location>
</feature>
<protein>
    <submittedName>
        <fullName evidence="2">Uncharacterized protein</fullName>
    </submittedName>
</protein>